<dbReference type="Pfam" id="PF21113">
    <property type="entry name" value="LarA_C"/>
    <property type="match status" value="1"/>
</dbReference>
<sequence>MNSIGAKLNMVDVWFPYGKTEVCVRIPARNFLGTIDPEEKPSMPADREEIERALGMPLGSRNLGDIVEAEHKVAIVVDDVTRPAPSHIMVPPLLKELSSKGVKDENITIIFGCGTHRAVTRQEAGRLLGEQVVNRISTISHDYKAENQVYVGKTKKHGTEVHLNHVFAEADIKILTGDICFHYFAGYGGGRKSVLPAITAEETTRHNHLMLLHPKAKPGVLQGNPVHEDMVEAAKLAGVDFILNVVMNGKGEIVKALAGDLEMAFNEGTKLVDEMYRVHVDRKADIVVVGAGGHPADMNLFQAYKAVHNALEVVKRDGVVILVAECPEGHGSQVFYDWMVKFKDLKAVKKHIERKFVLGGHKAYYWLDALEKVEIILVSSMPDYYAQNVFRLKTSRAINDAMNRAFTIAGKKAKILAMPQGNLTLPEIEKANS</sequence>
<evidence type="ECO:0000259" key="2">
    <source>
        <dbReference type="Pfam" id="PF21113"/>
    </source>
</evidence>
<protein>
    <submittedName>
        <fullName evidence="3">DUF2088 domain protein</fullName>
    </submittedName>
</protein>
<dbReference type="InterPro" id="IPR043166">
    <property type="entry name" value="LarA-like_C"/>
</dbReference>
<dbReference type="Pfam" id="PF09861">
    <property type="entry name" value="Lar_N"/>
    <property type="match status" value="1"/>
</dbReference>
<name>G9BAU8_9ARCH</name>
<organism evidence="3">
    <name type="scientific">uncultured marine crenarchaeote E48-1C</name>
    <dbReference type="NCBI Taxonomy" id="907718"/>
    <lineage>
        <taxon>Archaea</taxon>
        <taxon>Candidatus Bathyarchaeota</taxon>
        <taxon>environmental samples</taxon>
    </lineage>
</organism>
<dbReference type="Gene3D" id="3.90.226.30">
    <property type="match status" value="1"/>
</dbReference>
<dbReference type="PANTHER" id="PTHR33171">
    <property type="entry name" value="LAR_N DOMAIN-CONTAINING PROTEIN"/>
    <property type="match status" value="1"/>
</dbReference>
<dbReference type="InterPro" id="IPR047926">
    <property type="entry name" value="Ni_dep_LarA"/>
</dbReference>
<dbReference type="InterPro" id="IPR048520">
    <property type="entry name" value="LarA_C"/>
</dbReference>
<reference evidence="3" key="1">
    <citation type="journal article" date="2012" name="Environ. Microbiol.">
        <title>Genetic structure of three fosmid-fragments encoding 16S rRNA genes of the Miscellaneous Crenarchaeotic Group (MCG): implications for physiology and evolution of marine sedimentary archaea.</title>
        <authorList>
            <person name="Li P.Y."/>
            <person name="Xie B.B."/>
            <person name="Zhang X.Y."/>
            <person name="Qin Q.L."/>
            <person name="Dang H.Y."/>
            <person name="Wang X.M."/>
            <person name="Chen X.L."/>
            <person name="Yu J."/>
            <person name="Zhang Y.Z."/>
        </authorList>
    </citation>
    <scope>NUCLEOTIDE SEQUENCE</scope>
</reference>
<dbReference type="AlphaFoldDB" id="G9BAU8"/>
<dbReference type="InterPro" id="IPR048068">
    <property type="entry name" value="LarA-like"/>
</dbReference>
<feature type="domain" description="Lactate racemase C-terminal" evidence="2">
    <location>
        <begin position="282"/>
        <end position="421"/>
    </location>
</feature>
<dbReference type="PANTHER" id="PTHR33171:SF17">
    <property type="entry name" value="LARA-LIKE N-TERMINAL DOMAIN-CONTAINING PROTEIN"/>
    <property type="match status" value="1"/>
</dbReference>
<feature type="domain" description="LarA-like N-terminal" evidence="1">
    <location>
        <begin position="17"/>
        <end position="217"/>
    </location>
</feature>
<dbReference type="EMBL" id="HQ214612">
    <property type="protein sequence ID" value="ADP09473.1"/>
    <property type="molecule type" value="Genomic_DNA"/>
</dbReference>
<evidence type="ECO:0000259" key="1">
    <source>
        <dbReference type="Pfam" id="PF09861"/>
    </source>
</evidence>
<dbReference type="InterPro" id="IPR018657">
    <property type="entry name" value="LarA-like_N"/>
</dbReference>
<accession>G9BAU8</accession>
<evidence type="ECO:0000313" key="3">
    <source>
        <dbReference type="EMBL" id="ADP09473.1"/>
    </source>
</evidence>
<dbReference type="GO" id="GO:0050043">
    <property type="term" value="F:lactate racemase activity"/>
    <property type="evidence" value="ECO:0007669"/>
    <property type="project" value="InterPro"/>
</dbReference>
<dbReference type="NCBIfam" id="NF033504">
    <property type="entry name" value="Ni_dep_LarA"/>
    <property type="match status" value="1"/>
</dbReference>
<dbReference type="Gene3D" id="3.40.50.11440">
    <property type="match status" value="1"/>
</dbReference>
<gene>
    <name evidence="3" type="ORF">E48-1C_28</name>
</gene>
<proteinExistence type="predicted"/>